<keyword evidence="1" id="KW-0812">Transmembrane</keyword>
<keyword evidence="1" id="KW-0472">Membrane</keyword>
<proteinExistence type="predicted"/>
<name>A0A183JM10_9TREM</name>
<evidence type="ECO:0000256" key="1">
    <source>
        <dbReference type="SAM" id="Phobius"/>
    </source>
</evidence>
<dbReference type="Proteomes" id="UP000279833">
    <property type="component" value="Unassembled WGS sequence"/>
</dbReference>
<keyword evidence="3" id="KW-1185">Reference proteome</keyword>
<gene>
    <name evidence="2" type="ORF">SCUD_LOCUS3741</name>
</gene>
<reference evidence="4" key="1">
    <citation type="submission" date="2016-06" db="UniProtKB">
        <authorList>
            <consortium name="WormBaseParasite"/>
        </authorList>
    </citation>
    <scope>IDENTIFICATION</scope>
</reference>
<protein>
    <submittedName>
        <fullName evidence="4">TMF_TATA_bd domain-containing protein</fullName>
    </submittedName>
</protein>
<reference evidence="2 3" key="2">
    <citation type="submission" date="2018-11" db="EMBL/GenBank/DDBJ databases">
        <authorList>
            <consortium name="Pathogen Informatics"/>
        </authorList>
    </citation>
    <scope>NUCLEOTIDE SEQUENCE [LARGE SCALE GENOMIC DNA]</scope>
    <source>
        <strain evidence="2">Dakar</strain>
        <strain evidence="3">Dakar, Senegal</strain>
    </source>
</reference>
<evidence type="ECO:0000313" key="4">
    <source>
        <dbReference type="WBParaSite" id="SCUD_0000374101-mRNA-1"/>
    </source>
</evidence>
<accession>A0A183JM10</accession>
<dbReference type="WBParaSite" id="SCUD_0000374101-mRNA-1">
    <property type="protein sequence ID" value="SCUD_0000374101-mRNA-1"/>
    <property type="gene ID" value="SCUD_0000374101"/>
</dbReference>
<dbReference type="EMBL" id="UZAK01004416">
    <property type="protein sequence ID" value="VDO84174.1"/>
    <property type="molecule type" value="Genomic_DNA"/>
</dbReference>
<evidence type="ECO:0000313" key="3">
    <source>
        <dbReference type="Proteomes" id="UP000279833"/>
    </source>
</evidence>
<evidence type="ECO:0000313" key="2">
    <source>
        <dbReference type="EMBL" id="VDO84174.1"/>
    </source>
</evidence>
<dbReference type="AlphaFoldDB" id="A0A183JM10"/>
<keyword evidence="1" id="KW-1133">Transmembrane helix</keyword>
<sequence>MSQGLLDLESIESLTPPTAKSPIIQDLILMKHDKCSSPEDENLQTLMGSPISDKDDELENEIPEIMLSSEHLDVTPSSCVSENAGFKLPDSVDSDPQTICAISNSNVENPGAVVSLSEVSTLIEQLMESEVLIKTLRNEISGLTKYQIELQRDYDAVHEMLVERQNDLTRVTEQLLETEVINNIITRCLCCSYPSVLLTYACYPRMQHRPPTSIIQPTLSWVFLSSSIQFLFIFLISVSISRRNVFTGLAFLLWP</sequence>
<feature type="transmembrane region" description="Helical" evidence="1">
    <location>
        <begin position="219"/>
        <end position="240"/>
    </location>
</feature>
<organism evidence="4">
    <name type="scientific">Schistosoma curassoni</name>
    <dbReference type="NCBI Taxonomy" id="6186"/>
    <lineage>
        <taxon>Eukaryota</taxon>
        <taxon>Metazoa</taxon>
        <taxon>Spiralia</taxon>
        <taxon>Lophotrochozoa</taxon>
        <taxon>Platyhelminthes</taxon>
        <taxon>Trematoda</taxon>
        <taxon>Digenea</taxon>
        <taxon>Strigeidida</taxon>
        <taxon>Schistosomatoidea</taxon>
        <taxon>Schistosomatidae</taxon>
        <taxon>Schistosoma</taxon>
    </lineage>
</organism>